<dbReference type="PATRIC" id="fig|294.194.peg.3628"/>
<name>A0A120G7L8_PSEFL</name>
<gene>
    <name evidence="1" type="ORF">PFLmoz3_03267</name>
</gene>
<accession>A0A120G7L8</accession>
<dbReference type="EMBL" id="LCYA01000078">
    <property type="protein sequence ID" value="KWV87418.1"/>
    <property type="molecule type" value="Genomic_DNA"/>
</dbReference>
<evidence type="ECO:0000313" key="1">
    <source>
        <dbReference type="EMBL" id="KWV87418.1"/>
    </source>
</evidence>
<evidence type="ECO:0000313" key="2">
    <source>
        <dbReference type="Proteomes" id="UP000061348"/>
    </source>
</evidence>
<organism evidence="1 2">
    <name type="scientific">Pseudomonas fluorescens</name>
    <dbReference type="NCBI Taxonomy" id="294"/>
    <lineage>
        <taxon>Bacteria</taxon>
        <taxon>Pseudomonadati</taxon>
        <taxon>Pseudomonadota</taxon>
        <taxon>Gammaproteobacteria</taxon>
        <taxon>Pseudomonadales</taxon>
        <taxon>Pseudomonadaceae</taxon>
        <taxon>Pseudomonas</taxon>
    </lineage>
</organism>
<comment type="caution">
    <text evidence="1">The sequence shown here is derived from an EMBL/GenBank/DDBJ whole genome shotgun (WGS) entry which is preliminary data.</text>
</comment>
<sequence>MVEAAHPVPDAAGVYLGHIAGFAFQITEDQRAETGLAHFYCYRFQGLLRAGDQLEVAAGKHRIAGLDGFRGRVLQPTAHRSGGVDVVTLEDRQGLL</sequence>
<reference evidence="1 2" key="1">
    <citation type="submission" date="2015-05" db="EMBL/GenBank/DDBJ databases">
        <title>A genomic and transcriptomic approach to investigate the blue pigment phenotype in Pseudomonas fluorescens.</title>
        <authorList>
            <person name="Andreani N.A."/>
            <person name="Cardazzo B."/>
        </authorList>
    </citation>
    <scope>NUCLEOTIDE SEQUENCE [LARGE SCALE GENOMIC DNA]</scope>
    <source>
        <strain evidence="1 2">Ps_22</strain>
    </source>
</reference>
<dbReference type="AlphaFoldDB" id="A0A120G7L8"/>
<proteinExistence type="predicted"/>
<protein>
    <submittedName>
        <fullName evidence="1">Uncharacterized protein</fullName>
    </submittedName>
</protein>
<dbReference type="Proteomes" id="UP000061348">
    <property type="component" value="Unassembled WGS sequence"/>
</dbReference>